<comment type="cofactor">
    <cofactor evidence="1 6">
        <name>pyridoxal 5'-phosphate</name>
        <dbReference type="ChEBI" id="CHEBI:597326"/>
    </cofactor>
</comment>
<evidence type="ECO:0000256" key="3">
    <source>
        <dbReference type="ARBA" id="ARBA00022679"/>
    </source>
</evidence>
<evidence type="ECO:0000313" key="7">
    <source>
        <dbReference type="EMBL" id="WAV90644.1"/>
    </source>
</evidence>
<dbReference type="InterPro" id="IPR006235">
    <property type="entry name" value="OAc-hSer/O-AcSer_sulfhydrylase"/>
</dbReference>
<dbReference type="InterPro" id="IPR000277">
    <property type="entry name" value="Cys/Met-Metab_PyrdxlP-dep_enz"/>
</dbReference>
<dbReference type="PIRSF" id="PIRSF001434">
    <property type="entry name" value="CGS"/>
    <property type="match status" value="1"/>
</dbReference>
<dbReference type="EMBL" id="CP098251">
    <property type="protein sequence ID" value="WAV90644.1"/>
    <property type="molecule type" value="Genomic_DNA"/>
</dbReference>
<dbReference type="Gene3D" id="3.90.1150.10">
    <property type="entry name" value="Aspartate Aminotransferase, domain 1"/>
    <property type="match status" value="1"/>
</dbReference>
<dbReference type="Gene3D" id="3.40.640.10">
    <property type="entry name" value="Type I PLP-dependent aspartate aminotransferase-like (Major domain)"/>
    <property type="match status" value="1"/>
</dbReference>
<organism evidence="7">
    <name type="scientific">Oxalobacter aliiformigenes</name>
    <dbReference type="NCBI Taxonomy" id="2946593"/>
    <lineage>
        <taxon>Bacteria</taxon>
        <taxon>Pseudomonadati</taxon>
        <taxon>Pseudomonadota</taxon>
        <taxon>Betaproteobacteria</taxon>
        <taxon>Burkholderiales</taxon>
        <taxon>Oxalobacteraceae</taxon>
        <taxon>Oxalobacter</taxon>
    </lineage>
</organism>
<dbReference type="GO" id="GO:0005737">
    <property type="term" value="C:cytoplasm"/>
    <property type="evidence" value="ECO:0007669"/>
    <property type="project" value="TreeGrafter"/>
</dbReference>
<gene>
    <name evidence="7" type="ORF">NB646_07205</name>
</gene>
<dbReference type="GO" id="GO:0071269">
    <property type="term" value="P:L-homocysteine biosynthetic process"/>
    <property type="evidence" value="ECO:0007669"/>
    <property type="project" value="TreeGrafter"/>
</dbReference>
<dbReference type="Pfam" id="PF01053">
    <property type="entry name" value="Cys_Met_Meta_PP"/>
    <property type="match status" value="1"/>
</dbReference>
<dbReference type="RefSeq" id="WP_269315649.1">
    <property type="nucleotide sequence ID" value="NZ_CP098251.1"/>
</dbReference>
<name>A0A9E9NSW3_9BURK</name>
<dbReference type="FunFam" id="3.40.640.10:FF:000035">
    <property type="entry name" value="O-succinylhomoserine sulfhydrylase"/>
    <property type="match status" value="1"/>
</dbReference>
<comment type="similarity">
    <text evidence="2 6">Belongs to the trans-sulfuration enzymes family.</text>
</comment>
<evidence type="ECO:0000256" key="6">
    <source>
        <dbReference type="RuleBase" id="RU362118"/>
    </source>
</evidence>
<dbReference type="CDD" id="cd00614">
    <property type="entry name" value="CGS_like"/>
    <property type="match status" value="1"/>
</dbReference>
<evidence type="ECO:0000256" key="5">
    <source>
        <dbReference type="PIRSR" id="PIRSR001434-2"/>
    </source>
</evidence>
<dbReference type="GO" id="GO:0003961">
    <property type="term" value="F:O-acetylhomoserine aminocarboxypropyltransferase activity"/>
    <property type="evidence" value="ECO:0007669"/>
    <property type="project" value="TreeGrafter"/>
</dbReference>
<dbReference type="PANTHER" id="PTHR43797:SF3">
    <property type="entry name" value="O-ACETYLHOMOSERINE SULFHYDRYLASE"/>
    <property type="match status" value="1"/>
</dbReference>
<dbReference type="GO" id="GO:0004124">
    <property type="term" value="F:cysteine synthase activity"/>
    <property type="evidence" value="ECO:0007669"/>
    <property type="project" value="TreeGrafter"/>
</dbReference>
<dbReference type="GO" id="GO:0019346">
    <property type="term" value="P:transsulfuration"/>
    <property type="evidence" value="ECO:0007669"/>
    <property type="project" value="InterPro"/>
</dbReference>
<reference evidence="7" key="1">
    <citation type="journal article" date="2022" name="Front. Microbiol.">
        <title>New perspectives on an old grouping: The genomic and phenotypic variability of Oxalobacter formigenes and the implications for calcium oxalate stone prevention.</title>
        <authorList>
            <person name="Chmiel J.A."/>
            <person name="Carr C."/>
            <person name="Stuivenberg G.A."/>
            <person name="Venema R."/>
            <person name="Chanyi R.M."/>
            <person name="Al K.F."/>
            <person name="Giguere D."/>
            <person name="Say H."/>
            <person name="Akouris P.P."/>
            <person name="Dominguez Romero S.A."/>
            <person name="Kwong A."/>
            <person name="Tai V."/>
            <person name="Koval S.F."/>
            <person name="Razvi H."/>
            <person name="Bjazevic J."/>
            <person name="Burton J.P."/>
        </authorList>
    </citation>
    <scope>NUCLEOTIDE SEQUENCE</scope>
    <source>
        <strain evidence="7">OxK</strain>
    </source>
</reference>
<keyword evidence="3" id="KW-0808">Transferase</keyword>
<dbReference type="InterPro" id="IPR015424">
    <property type="entry name" value="PyrdxlP-dep_Trfase"/>
</dbReference>
<dbReference type="GO" id="GO:0030170">
    <property type="term" value="F:pyridoxal phosphate binding"/>
    <property type="evidence" value="ECO:0007669"/>
    <property type="project" value="InterPro"/>
</dbReference>
<dbReference type="InterPro" id="IPR015421">
    <property type="entry name" value="PyrdxlP-dep_Trfase_major"/>
</dbReference>
<accession>A0A9E9NSW3</accession>
<dbReference type="GO" id="GO:0006535">
    <property type="term" value="P:cysteine biosynthetic process from serine"/>
    <property type="evidence" value="ECO:0007669"/>
    <property type="project" value="TreeGrafter"/>
</dbReference>
<dbReference type="PANTHER" id="PTHR43797">
    <property type="entry name" value="HOMOCYSTEINE/CYSTEINE SYNTHASE"/>
    <property type="match status" value="1"/>
</dbReference>
<dbReference type="NCBIfam" id="TIGR01326">
    <property type="entry name" value="OAH_OAS_sulfhy"/>
    <property type="match status" value="1"/>
</dbReference>
<evidence type="ECO:0000256" key="2">
    <source>
        <dbReference type="ARBA" id="ARBA00009077"/>
    </source>
</evidence>
<keyword evidence="4 5" id="KW-0663">Pyridoxal phosphate</keyword>
<proteinExistence type="inferred from homology"/>
<dbReference type="Proteomes" id="UP001164819">
    <property type="component" value="Chromosome"/>
</dbReference>
<dbReference type="SUPFAM" id="SSF53383">
    <property type="entry name" value="PLP-dependent transferases"/>
    <property type="match status" value="1"/>
</dbReference>
<dbReference type="AlphaFoldDB" id="A0A9E9NSW3"/>
<protein>
    <submittedName>
        <fullName evidence="7">O-acetylhomoserine aminocarboxypropyltransferase/cysteine synthase</fullName>
    </submittedName>
</protein>
<evidence type="ECO:0000256" key="1">
    <source>
        <dbReference type="ARBA" id="ARBA00001933"/>
    </source>
</evidence>
<feature type="modified residue" description="N6-(pyridoxal phosphate)lysine" evidence="5">
    <location>
        <position position="221"/>
    </location>
</feature>
<evidence type="ECO:0000256" key="4">
    <source>
        <dbReference type="ARBA" id="ARBA00022898"/>
    </source>
</evidence>
<dbReference type="InterPro" id="IPR015422">
    <property type="entry name" value="PyrdxlP-dep_Trfase_small"/>
</dbReference>
<sequence length="442" mass="48533">MQNSIKNNPSSLNDQNTWGIGTQCIQAGFEAAVGGPRVLPIYQTASYKYEDVDQVERLFALEESGFKYTRTGNPTLAAFEQKMTILEGGTGAVATSTGQAAVLLAVANLLRAGDHLVSARTIYGGSHVLFGTTLKKLGIETTFVNPEDPVEELRKAFRPNTRLLFGETIGNPALDILDFDKFSSLAHEFDVPFIVDNTLATPFLCQPFHHGADIVVHSATKYIGGQATSLGGMVIDGGSYNWNNGKFPDYVEPDRLYANTSYWKKFGRAAFISKARAQYLRDFGVTLSPFNAFLLNLGLETLHLRMPRHCENALALAEFLENHPQVNWVVYPGLKNHRSFPRILKYFDYSGASGVLTFGLKGGSAAVREFVKALKLASLVVHVGDARTMVLHPATSTHSQLSSRERLAAGIPDDMIRVSVGIEDADDIIRDFDQALQKAKRK</sequence>